<dbReference type="Proteomes" id="UP000241426">
    <property type="component" value="Unassembled WGS sequence"/>
</dbReference>
<reference evidence="2 3" key="1">
    <citation type="submission" date="2018-01" db="EMBL/GenBank/DDBJ databases">
        <title>Whole genome sequencing of Histamine producing bacteria.</title>
        <authorList>
            <person name="Butler K."/>
        </authorList>
    </citation>
    <scope>NUCLEOTIDE SEQUENCE [LARGE SCALE GENOMIC DNA]</scope>
    <source>
        <strain evidence="2 3">FS-7.2</strain>
    </source>
</reference>
<comment type="caution">
    <text evidence="2">The sequence shown here is derived from an EMBL/GenBank/DDBJ whole genome shotgun (WGS) entry which is preliminary data.</text>
</comment>
<sequence>MKKKKILKIIAIDTAVVLSSLLAATSASAMDEYSQSSSHAGVASSDPYACTDAEVNKLIGDYKQAQDKSIAATALPSFASFRQERMIMNRGDDKNLCDILSDPSFKNPLPSWDDINKAWATLKTLYQAKAGLDYGSIIRVAAEKLYDKGVDKLKKGVCKMTKKASSSIHNGIDSAWNDAKRKSEKAMVSTDQAQKLGVKSLGDNTWKEVAGSKTKKELGEYDRYGHWYEDGFTKDNALQSNIDSLITNELDHRKEKAINDNVKRPDKTPLDKFKNIVSPNY</sequence>
<organism evidence="2 3">
    <name type="scientific">Photobacterium kishitanii</name>
    <dbReference type="NCBI Taxonomy" id="318456"/>
    <lineage>
        <taxon>Bacteria</taxon>
        <taxon>Pseudomonadati</taxon>
        <taxon>Pseudomonadota</taxon>
        <taxon>Gammaproteobacteria</taxon>
        <taxon>Vibrionales</taxon>
        <taxon>Vibrionaceae</taxon>
        <taxon>Photobacterium</taxon>
    </lineage>
</organism>
<evidence type="ECO:0000313" key="2">
    <source>
        <dbReference type="EMBL" id="PSV01074.1"/>
    </source>
</evidence>
<gene>
    <name evidence="2" type="ORF">C9J27_03385</name>
</gene>
<proteinExistence type="predicted"/>
<evidence type="ECO:0000256" key="1">
    <source>
        <dbReference type="SAM" id="SignalP"/>
    </source>
</evidence>
<name>A0A2T3KMR8_9GAMM</name>
<accession>A0A2T3KMR8</accession>
<feature type="chain" id="PRO_5015542119" evidence="1">
    <location>
        <begin position="30"/>
        <end position="281"/>
    </location>
</feature>
<feature type="signal peptide" evidence="1">
    <location>
        <begin position="1"/>
        <end position="29"/>
    </location>
</feature>
<keyword evidence="1" id="KW-0732">Signal</keyword>
<evidence type="ECO:0000313" key="3">
    <source>
        <dbReference type="Proteomes" id="UP000241426"/>
    </source>
</evidence>
<dbReference type="RefSeq" id="WP_107288802.1">
    <property type="nucleotide sequence ID" value="NZ_PYNF01000002.1"/>
</dbReference>
<dbReference type="EMBL" id="PYNF01000002">
    <property type="protein sequence ID" value="PSV01074.1"/>
    <property type="molecule type" value="Genomic_DNA"/>
</dbReference>
<protein>
    <submittedName>
        <fullName evidence="2">Uncharacterized protein</fullName>
    </submittedName>
</protein>
<dbReference type="AlphaFoldDB" id="A0A2T3KMR8"/>